<evidence type="ECO:0000313" key="2">
    <source>
        <dbReference type="EMBL" id="KAJ8438177.1"/>
    </source>
</evidence>
<dbReference type="EMBL" id="JAKOGI010000267">
    <property type="protein sequence ID" value="KAJ8438177.1"/>
    <property type="molecule type" value="Genomic_DNA"/>
</dbReference>
<dbReference type="GO" id="GO:0005783">
    <property type="term" value="C:endoplasmic reticulum"/>
    <property type="evidence" value="ECO:0007669"/>
    <property type="project" value="TreeGrafter"/>
</dbReference>
<dbReference type="OrthoDB" id="1902639at2759"/>
<evidence type="ECO:0000313" key="3">
    <source>
        <dbReference type="Proteomes" id="UP001153076"/>
    </source>
</evidence>
<evidence type="ECO:0000256" key="1">
    <source>
        <dbReference type="SAM" id="SignalP"/>
    </source>
</evidence>
<dbReference type="Gene3D" id="2.120.10.30">
    <property type="entry name" value="TolB, C-terminal domain"/>
    <property type="match status" value="1"/>
</dbReference>
<dbReference type="PANTHER" id="PTHR31460">
    <property type="match status" value="1"/>
</dbReference>
<proteinExistence type="predicted"/>
<protein>
    <submittedName>
        <fullName evidence="2">Uncharacterized protein</fullName>
    </submittedName>
</protein>
<dbReference type="InterPro" id="IPR011042">
    <property type="entry name" value="6-blade_b-propeller_TolB-like"/>
</dbReference>
<feature type="chain" id="PRO_5040164260" evidence="1">
    <location>
        <begin position="17"/>
        <end position="350"/>
    </location>
</feature>
<name>A0A9Q1QDH5_9CARY</name>
<dbReference type="SUPFAM" id="SSF63829">
    <property type="entry name" value="Calcium-dependent phosphotriesterase"/>
    <property type="match status" value="1"/>
</dbReference>
<dbReference type="AlphaFoldDB" id="A0A9Q1QDH5"/>
<gene>
    <name evidence="2" type="ORF">Cgig2_033056</name>
</gene>
<organism evidence="2 3">
    <name type="scientific">Carnegiea gigantea</name>
    <dbReference type="NCBI Taxonomy" id="171969"/>
    <lineage>
        <taxon>Eukaryota</taxon>
        <taxon>Viridiplantae</taxon>
        <taxon>Streptophyta</taxon>
        <taxon>Embryophyta</taxon>
        <taxon>Tracheophyta</taxon>
        <taxon>Spermatophyta</taxon>
        <taxon>Magnoliopsida</taxon>
        <taxon>eudicotyledons</taxon>
        <taxon>Gunneridae</taxon>
        <taxon>Pentapetalae</taxon>
        <taxon>Caryophyllales</taxon>
        <taxon>Cactineae</taxon>
        <taxon>Cactaceae</taxon>
        <taxon>Cactoideae</taxon>
        <taxon>Echinocereeae</taxon>
        <taxon>Carnegiea</taxon>
    </lineage>
</organism>
<feature type="signal peptide" evidence="1">
    <location>
        <begin position="1"/>
        <end position="16"/>
    </location>
</feature>
<dbReference type="InterPro" id="IPR053224">
    <property type="entry name" value="Sensory_adhesion_molecule"/>
</dbReference>
<accession>A0A9Q1QDH5</accession>
<comment type="caution">
    <text evidence="2">The sequence shown here is derived from an EMBL/GenBank/DDBJ whole genome shotgun (WGS) entry which is preliminary data.</text>
</comment>
<keyword evidence="1" id="KW-0732">Signal</keyword>
<reference evidence="2" key="1">
    <citation type="submission" date="2022-04" db="EMBL/GenBank/DDBJ databases">
        <title>Carnegiea gigantea Genome sequencing and assembly v2.</title>
        <authorList>
            <person name="Copetti D."/>
            <person name="Sanderson M.J."/>
            <person name="Burquez A."/>
            <person name="Wojciechowski M.F."/>
        </authorList>
    </citation>
    <scope>NUCLEOTIDE SEQUENCE</scope>
    <source>
        <strain evidence="2">SGP5-SGP5p</strain>
        <tissue evidence="2">Aerial part</tissue>
    </source>
</reference>
<dbReference type="Proteomes" id="UP001153076">
    <property type="component" value="Unassembled WGS sequence"/>
</dbReference>
<sequence length="350" mass="38799">MMCSTKFVISLLLVSAIPIGVIVSLERAPPAGHVYHYHGVGWFRETAKWDPLNRRFLVSRFEGGVGEITLHRHRDGVLDEITAVEDAELAGNASLGICIDHPRNRLLVVEADLITNRYSGLAAYDLSSWQRLFLTHLAAPQVKIIVLVDIFLSSWEKLTRLNLGDEKTFADDVAVDEKGNAYVTDAKGSKIWKVSVDGRLLSTIKSPLFTPKEWYKNLVALNGIVYHPDGYLLVIHTFTGNLYKIHLNHKGEPEEQVKLVKLLTGSLQFGDGMELLSRTKLAVAGNPSGRLVETSDGWETASVVAKFWGPMHRLATSATVKDGKVYLSHAIGLGYPKKKHAIIEAVFSYD</sequence>
<dbReference type="PANTHER" id="PTHR31460:SF0">
    <property type="entry name" value="CALCIUM-DEPENDENT PHOSPHOTRIESTERASE SUPERFAMILY PROTEIN-RELATED"/>
    <property type="match status" value="1"/>
</dbReference>
<keyword evidence="3" id="KW-1185">Reference proteome</keyword>